<reference evidence="2" key="2">
    <citation type="submission" date="2017-12" db="EMBL/GenBank/DDBJ databases">
        <title>Genome sequence of the Bar-tailed Godwit (Limosa lapponica baueri).</title>
        <authorList>
            <person name="Lima N.C.B."/>
            <person name="Parody-Merino A.M."/>
            <person name="Battley P.F."/>
            <person name="Fidler A.E."/>
            <person name="Prosdocimi F."/>
        </authorList>
    </citation>
    <scope>NUCLEOTIDE SEQUENCE [LARGE SCALE GENOMIC DNA]</scope>
</reference>
<organism evidence="1 2">
    <name type="scientific">Limosa lapponica baueri</name>
    <dbReference type="NCBI Taxonomy" id="1758121"/>
    <lineage>
        <taxon>Eukaryota</taxon>
        <taxon>Metazoa</taxon>
        <taxon>Chordata</taxon>
        <taxon>Craniata</taxon>
        <taxon>Vertebrata</taxon>
        <taxon>Euteleostomi</taxon>
        <taxon>Archelosauria</taxon>
        <taxon>Archosauria</taxon>
        <taxon>Dinosauria</taxon>
        <taxon>Saurischia</taxon>
        <taxon>Theropoda</taxon>
        <taxon>Coelurosauria</taxon>
        <taxon>Aves</taxon>
        <taxon>Neognathae</taxon>
        <taxon>Neoaves</taxon>
        <taxon>Charadriiformes</taxon>
        <taxon>Scolopacidae</taxon>
        <taxon>Limosa</taxon>
    </lineage>
</organism>
<reference evidence="2" key="1">
    <citation type="submission" date="2017-11" db="EMBL/GenBank/DDBJ databases">
        <authorList>
            <person name="Lima N.C."/>
            <person name="Parody-Merino A.M."/>
            <person name="Battley P.F."/>
            <person name="Fidler A.E."/>
            <person name="Prosdocimi F."/>
        </authorList>
    </citation>
    <scope>NUCLEOTIDE SEQUENCE [LARGE SCALE GENOMIC DNA]</scope>
</reference>
<evidence type="ECO:0000313" key="2">
    <source>
        <dbReference type="Proteomes" id="UP000233556"/>
    </source>
</evidence>
<evidence type="ECO:0000313" key="1">
    <source>
        <dbReference type="EMBL" id="PKU45100.1"/>
    </source>
</evidence>
<evidence type="ECO:0008006" key="3">
    <source>
        <dbReference type="Google" id="ProtNLM"/>
    </source>
</evidence>
<dbReference type="PANTHER" id="PTHR33332">
    <property type="entry name" value="REVERSE TRANSCRIPTASE DOMAIN-CONTAINING PROTEIN"/>
    <property type="match status" value="1"/>
</dbReference>
<sequence>MKFNQAKCRVLHLGRGNPRHKYRLGRERLESSPEEKDLGVLVDEKLNMSRQRALAAQKANCILGCIKRNYLEFFSIQSTKREDKHFLLFQNYLVDYYICQAPLTPLPTCRRQNLSILNPTSHVQSVELLFHIPLTLALISIDYDVLDELSFWLKYWYKFLVQIYHIFKILYFMIKCQNFYTAVSNVNKNILPLVDISKEIVISKFVDDTKLSDAVDTPEEQNAIQKDLDKHKKRACVNLLKFNKAKRRVLHLGQENPQYHYRLGDEGIESRPWLTKPTNYWDIFLFLSSD</sequence>
<dbReference type="Proteomes" id="UP000233556">
    <property type="component" value="Unassembled WGS sequence"/>
</dbReference>
<protein>
    <recommendedName>
        <fullName evidence="3">Rna-directed dna polymerase from mobile element jockey-like</fullName>
    </recommendedName>
</protein>
<keyword evidence="2" id="KW-1185">Reference proteome</keyword>
<accession>A0A2I0UGD2</accession>
<gene>
    <name evidence="1" type="ORF">llap_4586</name>
</gene>
<dbReference type="EMBL" id="KZ505779">
    <property type="protein sequence ID" value="PKU45100.1"/>
    <property type="molecule type" value="Genomic_DNA"/>
</dbReference>
<name>A0A2I0UGD2_LIMLA</name>
<proteinExistence type="predicted"/>
<dbReference type="AlphaFoldDB" id="A0A2I0UGD2"/>
<dbReference type="OrthoDB" id="73680at2759"/>